<organism evidence="2 3">
    <name type="scientific">Microcebus murinus</name>
    <name type="common">Gray mouse lemur</name>
    <name type="synonym">Lemur murinus</name>
    <dbReference type="NCBI Taxonomy" id="30608"/>
    <lineage>
        <taxon>Eukaryota</taxon>
        <taxon>Metazoa</taxon>
        <taxon>Chordata</taxon>
        <taxon>Craniata</taxon>
        <taxon>Vertebrata</taxon>
        <taxon>Euteleostomi</taxon>
        <taxon>Mammalia</taxon>
        <taxon>Eutheria</taxon>
        <taxon>Euarchontoglires</taxon>
        <taxon>Primates</taxon>
        <taxon>Strepsirrhini</taxon>
        <taxon>Lemuriformes</taxon>
        <taxon>Cheirogaleidae</taxon>
        <taxon>Microcebus</taxon>
    </lineage>
</organism>
<gene>
    <name evidence="2" type="primary">LOC105864284</name>
</gene>
<dbReference type="PANTHER" id="PTHR23232">
    <property type="entry name" value="KRAB DOMAIN C2H2 ZINC FINGER"/>
    <property type="match status" value="1"/>
</dbReference>
<name>A0A8C5YEF6_MICMU</name>
<dbReference type="GeneTree" id="ENSGT00940000154251"/>
<dbReference type="EMBL" id="ABDC03017177">
    <property type="status" value="NOT_ANNOTATED_CDS"/>
    <property type="molecule type" value="Genomic_DNA"/>
</dbReference>
<reference evidence="2" key="1">
    <citation type="submission" date="2016-12" db="EMBL/GenBank/DDBJ databases">
        <title>Mouse lemur reference genome and diversity panel.</title>
        <authorList>
            <person name="Harris R."/>
            <person name="Larsen P."/>
            <person name="Liu Y."/>
            <person name="Hughes D.S."/>
            <person name="Murali S."/>
            <person name="Raveendran M."/>
            <person name="Korchina V."/>
            <person name="Wang M."/>
            <person name="Jhangiani S."/>
            <person name="Bandaranaike D."/>
            <person name="Bellair M."/>
            <person name="Blankenburg K."/>
            <person name="Chao H."/>
            <person name="Dahdouli M."/>
            <person name="Dinh H."/>
            <person name="Doddapaneni H."/>
            <person name="English A."/>
            <person name="Firestine M."/>
            <person name="Gnanaolivu R."/>
            <person name="Gross S."/>
            <person name="Hernandez B."/>
            <person name="Javaid M."/>
            <person name="Jayaseelan J."/>
            <person name="Jones J."/>
            <person name="Khan Z."/>
            <person name="Kovar C."/>
            <person name="Kurapati P."/>
            <person name="Le B."/>
            <person name="Lee S."/>
            <person name="Li M."/>
            <person name="Mathew T."/>
            <person name="Narasimhan A."/>
            <person name="Ngo D."/>
            <person name="Nguyen L."/>
            <person name="Okwuonu G."/>
            <person name="Ongeri F."/>
            <person name="Osuji N."/>
            <person name="Pu L.-L."/>
            <person name="Puazo M."/>
            <person name="Quiroz J."/>
            <person name="Raj R."/>
            <person name="Rajbhandari K."/>
            <person name="Reid J.G."/>
            <person name="Santibanez J."/>
            <person name="Sexton D."/>
            <person name="Skinner E."/>
            <person name="Vee V."/>
            <person name="Weissenberger G."/>
            <person name="Wu Y."/>
            <person name="Xin Y."/>
            <person name="Han Y."/>
            <person name="Campbell C."/>
            <person name="Brown A."/>
            <person name="Sullivan B."/>
            <person name="Shelton J."/>
            <person name="Brown S."/>
            <person name="Dudchenko O."/>
            <person name="Machol I."/>
            <person name="Durand N."/>
            <person name="Shamim M."/>
            <person name="Lieberman A."/>
            <person name="Muzny D.M."/>
            <person name="Richards S."/>
            <person name="Yoder A."/>
            <person name="Worley K.C."/>
            <person name="Rogers J."/>
            <person name="Gibbs R.A."/>
        </authorList>
    </citation>
    <scope>NUCLEOTIDE SEQUENCE [LARGE SCALE GENOMIC DNA]</scope>
</reference>
<reference evidence="2" key="2">
    <citation type="submission" date="2025-08" db="UniProtKB">
        <authorList>
            <consortium name="Ensembl"/>
        </authorList>
    </citation>
    <scope>IDENTIFICATION</scope>
</reference>
<dbReference type="SMART" id="SM00349">
    <property type="entry name" value="KRAB"/>
    <property type="match status" value="1"/>
</dbReference>
<dbReference type="SUPFAM" id="SSF109640">
    <property type="entry name" value="KRAB domain (Kruppel-associated box)"/>
    <property type="match status" value="1"/>
</dbReference>
<evidence type="ECO:0000313" key="3">
    <source>
        <dbReference type="Proteomes" id="UP000694394"/>
    </source>
</evidence>
<evidence type="ECO:0000313" key="2">
    <source>
        <dbReference type="Ensembl" id="ENSMICP00000049546.1"/>
    </source>
</evidence>
<dbReference type="Proteomes" id="UP000694394">
    <property type="component" value="Chromosome 13"/>
</dbReference>
<dbReference type="InterPro" id="IPR001909">
    <property type="entry name" value="KRAB"/>
</dbReference>
<accession>A0A8C5YEF6</accession>
<dbReference type="InterPro" id="IPR036051">
    <property type="entry name" value="KRAB_dom_sf"/>
</dbReference>
<dbReference type="PROSITE" id="PS50805">
    <property type="entry name" value="KRAB"/>
    <property type="match status" value="1"/>
</dbReference>
<proteinExistence type="predicted"/>
<reference evidence="2" key="3">
    <citation type="submission" date="2025-09" db="UniProtKB">
        <authorList>
            <consortium name="Ensembl"/>
        </authorList>
    </citation>
    <scope>IDENTIFICATION</scope>
</reference>
<dbReference type="PANTHER" id="PTHR23232:SF163">
    <property type="entry name" value="ZINC FINGER PROTEIN 589"/>
    <property type="match status" value="1"/>
</dbReference>
<dbReference type="Gene3D" id="6.10.140.140">
    <property type="match status" value="1"/>
</dbReference>
<dbReference type="AlphaFoldDB" id="A0A8C5YEF6"/>
<dbReference type="CDD" id="cd07765">
    <property type="entry name" value="KRAB_A-box"/>
    <property type="match status" value="1"/>
</dbReference>
<keyword evidence="3" id="KW-1185">Reference proteome</keyword>
<protein>
    <recommendedName>
        <fullName evidence="1">KRAB domain-containing protein</fullName>
    </recommendedName>
</protein>
<dbReference type="InterPro" id="IPR050169">
    <property type="entry name" value="Krueppel_C2H2_ZnF"/>
</dbReference>
<dbReference type="GO" id="GO:0006355">
    <property type="term" value="P:regulation of DNA-templated transcription"/>
    <property type="evidence" value="ECO:0007669"/>
    <property type="project" value="InterPro"/>
</dbReference>
<dbReference type="Pfam" id="PF01352">
    <property type="entry name" value="KRAB"/>
    <property type="match status" value="1"/>
</dbReference>
<feature type="domain" description="KRAB" evidence="1">
    <location>
        <begin position="4"/>
        <end position="43"/>
    </location>
</feature>
<evidence type="ECO:0000259" key="1">
    <source>
        <dbReference type="PROSITE" id="PS50805"/>
    </source>
</evidence>
<sequence>MGLLTFRDVAVEFSLEEWECLDPAQRNLYRDVMLENYRNLVSV</sequence>
<dbReference type="Ensembl" id="ENSMICT00000066588.1">
    <property type="protein sequence ID" value="ENSMICP00000049546.1"/>
    <property type="gene ID" value="ENSMICG00000046902.1"/>
</dbReference>